<evidence type="ECO:0000313" key="2">
    <source>
        <dbReference type="Proteomes" id="UP000016496"/>
    </source>
</evidence>
<dbReference type="HOGENOM" id="CLU_3114719_0_0_10"/>
<accession>U2CQ49</accession>
<reference evidence="1 2" key="1">
    <citation type="submission" date="2013-08" db="EMBL/GenBank/DDBJ databases">
        <authorList>
            <person name="Weinstock G."/>
            <person name="Sodergren E."/>
            <person name="Wylie T."/>
            <person name="Fulton L."/>
            <person name="Fulton R."/>
            <person name="Fronick C."/>
            <person name="O'Laughlin M."/>
            <person name="Godfrey J."/>
            <person name="Miner T."/>
            <person name="Herter B."/>
            <person name="Appelbaum E."/>
            <person name="Cordes M."/>
            <person name="Lek S."/>
            <person name="Wollam A."/>
            <person name="Pepin K.H."/>
            <person name="Palsikar V.B."/>
            <person name="Mitreva M."/>
            <person name="Wilson R.K."/>
        </authorList>
    </citation>
    <scope>NUCLEOTIDE SEQUENCE [LARGE SCALE GENOMIC DNA]</scope>
    <source>
        <strain evidence="1 2">F0041</strain>
    </source>
</reference>
<gene>
    <name evidence="1" type="ORF">HMPREF1981_00795</name>
</gene>
<proteinExistence type="predicted"/>
<dbReference type="AlphaFoldDB" id="U2CQ49"/>
<protein>
    <submittedName>
        <fullName evidence="1">Uncharacterized protein</fullName>
    </submittedName>
</protein>
<dbReference type="EMBL" id="AWSV01000051">
    <property type="protein sequence ID" value="ERI86660.1"/>
    <property type="molecule type" value="Genomic_DNA"/>
</dbReference>
<dbReference type="PATRIC" id="fig|1321819.3.peg.735"/>
<evidence type="ECO:0000313" key="1">
    <source>
        <dbReference type="EMBL" id="ERI86660.1"/>
    </source>
</evidence>
<organism evidence="1 2">
    <name type="scientific">Bacteroides pyogenes F0041</name>
    <dbReference type="NCBI Taxonomy" id="1321819"/>
    <lineage>
        <taxon>Bacteria</taxon>
        <taxon>Pseudomonadati</taxon>
        <taxon>Bacteroidota</taxon>
        <taxon>Bacteroidia</taxon>
        <taxon>Bacteroidales</taxon>
        <taxon>Bacteroidaceae</taxon>
        <taxon>Bacteroides</taxon>
    </lineage>
</organism>
<dbReference type="Proteomes" id="UP000016496">
    <property type="component" value="Unassembled WGS sequence"/>
</dbReference>
<comment type="caution">
    <text evidence="1">The sequence shown here is derived from an EMBL/GenBank/DDBJ whole genome shotgun (WGS) entry which is preliminary data.</text>
</comment>
<name>U2CQ49_9BACE</name>
<sequence length="50" mass="5828">MTDYGVNTLFLYWATVMIALRKGENECNYCSITSLLHWAIRPHRTGLYTC</sequence>